<dbReference type="Gene3D" id="1.10.443.10">
    <property type="entry name" value="Intergrase catalytic core"/>
    <property type="match status" value="1"/>
</dbReference>
<dbReference type="PANTHER" id="PTHR30349:SF64">
    <property type="entry name" value="PROPHAGE INTEGRASE INTD-RELATED"/>
    <property type="match status" value="1"/>
</dbReference>
<evidence type="ECO:0000259" key="6">
    <source>
        <dbReference type="PROSITE" id="PS51898"/>
    </source>
</evidence>
<dbReference type="Pfam" id="PF00589">
    <property type="entry name" value="Phage_integrase"/>
    <property type="match status" value="1"/>
</dbReference>
<dbReference type="InterPro" id="IPR011010">
    <property type="entry name" value="DNA_brk_join_enz"/>
</dbReference>
<feature type="domain" description="Tyr recombinase" evidence="6">
    <location>
        <begin position="211"/>
        <end position="396"/>
    </location>
</feature>
<gene>
    <name evidence="8" type="ORF">DW060_05725</name>
</gene>
<accession>A0A415GN16</accession>
<dbReference type="PROSITE" id="PS51900">
    <property type="entry name" value="CB"/>
    <property type="match status" value="1"/>
</dbReference>
<dbReference type="InterPro" id="IPR002104">
    <property type="entry name" value="Integrase_catalytic"/>
</dbReference>
<feature type="domain" description="Core-binding (CB)" evidence="7">
    <location>
        <begin position="111"/>
        <end position="190"/>
    </location>
</feature>
<dbReference type="InterPro" id="IPR013762">
    <property type="entry name" value="Integrase-like_cat_sf"/>
</dbReference>
<dbReference type="OrthoDB" id="5326076at2"/>
<dbReference type="GO" id="GO:0006310">
    <property type="term" value="P:DNA recombination"/>
    <property type="evidence" value="ECO:0007669"/>
    <property type="project" value="UniProtKB-KW"/>
</dbReference>
<name>A0A415GN16_9BACT</name>
<dbReference type="InterPro" id="IPR010998">
    <property type="entry name" value="Integrase_recombinase_N"/>
</dbReference>
<evidence type="ECO:0000256" key="1">
    <source>
        <dbReference type="ARBA" id="ARBA00008857"/>
    </source>
</evidence>
<reference evidence="8 9" key="1">
    <citation type="submission" date="2018-08" db="EMBL/GenBank/DDBJ databases">
        <title>A genome reference for cultivated species of the human gut microbiota.</title>
        <authorList>
            <person name="Zou Y."/>
            <person name="Xue W."/>
            <person name="Luo G."/>
        </authorList>
    </citation>
    <scope>NUCLEOTIDE SEQUENCE [LARGE SCALE GENOMIC DNA]</scope>
    <source>
        <strain evidence="8 9">AF42-9</strain>
    </source>
</reference>
<dbReference type="SUPFAM" id="SSF56349">
    <property type="entry name" value="DNA breaking-rejoining enzymes"/>
    <property type="match status" value="1"/>
</dbReference>
<dbReference type="PANTHER" id="PTHR30349">
    <property type="entry name" value="PHAGE INTEGRASE-RELATED"/>
    <property type="match status" value="1"/>
</dbReference>
<dbReference type="InterPro" id="IPR044068">
    <property type="entry name" value="CB"/>
</dbReference>
<evidence type="ECO:0000256" key="4">
    <source>
        <dbReference type="ARBA" id="ARBA00023172"/>
    </source>
</evidence>
<dbReference type="GO" id="GO:0003677">
    <property type="term" value="F:DNA binding"/>
    <property type="evidence" value="ECO:0007669"/>
    <property type="project" value="UniProtKB-UniRule"/>
</dbReference>
<keyword evidence="4" id="KW-0233">DNA recombination</keyword>
<evidence type="ECO:0000256" key="5">
    <source>
        <dbReference type="PROSITE-ProRule" id="PRU01248"/>
    </source>
</evidence>
<dbReference type="Pfam" id="PF13102">
    <property type="entry name" value="Phage_int_SAM_5"/>
    <property type="match status" value="1"/>
</dbReference>
<keyword evidence="2" id="KW-0229">DNA integration</keyword>
<dbReference type="Gene3D" id="1.10.150.130">
    <property type="match status" value="1"/>
</dbReference>
<evidence type="ECO:0000259" key="7">
    <source>
        <dbReference type="PROSITE" id="PS51900"/>
    </source>
</evidence>
<organism evidence="8 9">
    <name type="scientific">Leyella stercorea</name>
    <dbReference type="NCBI Taxonomy" id="363265"/>
    <lineage>
        <taxon>Bacteria</taxon>
        <taxon>Pseudomonadati</taxon>
        <taxon>Bacteroidota</taxon>
        <taxon>Bacteroidia</taxon>
        <taxon>Bacteroidales</taxon>
        <taxon>Prevotellaceae</taxon>
        <taxon>Leyella</taxon>
    </lineage>
</organism>
<proteinExistence type="inferred from homology"/>
<comment type="caution">
    <text evidence="8">The sequence shown here is derived from an EMBL/GenBank/DDBJ whole genome shotgun (WGS) entry which is preliminary data.</text>
</comment>
<evidence type="ECO:0000313" key="9">
    <source>
        <dbReference type="Proteomes" id="UP000286598"/>
    </source>
</evidence>
<evidence type="ECO:0000256" key="2">
    <source>
        <dbReference type="ARBA" id="ARBA00022908"/>
    </source>
</evidence>
<dbReference type="InterPro" id="IPR025269">
    <property type="entry name" value="SAM-like_dom"/>
</dbReference>
<sequence>MATVKVKFRASSVPGKEGTLYYHLIHQRSLRWISTDYHVFPDEWNDKKSAIIVSNRNNRQTHLQLIQSQTDWEMKQMQRIIRDKDAEGISYTIDDIAKEIQQLPSSQSVFAFFRQQIVKKEQMQCIGTKSNYVSAANRFMEFRGNEDLTFSQMTSEMMEMYQAWLWNRGVGQNTVAFYLRTLRTLYNKAVEAGQAPPNDIFSHVQTANVRTAKRAITVKEVRKIEKLDLPRGLSLDKARDLFLISFYLRGMAFVDMAFLKKTDLKCSMVNYNRRKTHQNLNIEWMKPMQTIIDKYAEQTKDSPYLLPILTGKESSPYTAYRKVEHNTNYNLKKIGEMVGLKIPLTTYVARHTWASVALHMNIPIATISEGMGHNSFKTTQIYLQSLDMATINEANARIIRKIRLSECNEK</sequence>
<protein>
    <submittedName>
        <fullName evidence="8">Site-specific integrase</fullName>
    </submittedName>
</protein>
<dbReference type="Proteomes" id="UP000286598">
    <property type="component" value="Unassembled WGS sequence"/>
</dbReference>
<dbReference type="GO" id="GO:0015074">
    <property type="term" value="P:DNA integration"/>
    <property type="evidence" value="ECO:0007669"/>
    <property type="project" value="UniProtKB-KW"/>
</dbReference>
<dbReference type="InterPro" id="IPR050090">
    <property type="entry name" value="Tyrosine_recombinase_XerCD"/>
</dbReference>
<keyword evidence="9" id="KW-1185">Reference proteome</keyword>
<evidence type="ECO:0000313" key="8">
    <source>
        <dbReference type="EMBL" id="RHK51021.1"/>
    </source>
</evidence>
<keyword evidence="3 5" id="KW-0238">DNA-binding</keyword>
<dbReference type="AlphaFoldDB" id="A0A415GN16"/>
<dbReference type="EMBL" id="QRNO01000022">
    <property type="protein sequence ID" value="RHK51021.1"/>
    <property type="molecule type" value="Genomic_DNA"/>
</dbReference>
<evidence type="ECO:0000256" key="3">
    <source>
        <dbReference type="ARBA" id="ARBA00023125"/>
    </source>
</evidence>
<comment type="similarity">
    <text evidence="1">Belongs to the 'phage' integrase family.</text>
</comment>
<dbReference type="PROSITE" id="PS51898">
    <property type="entry name" value="TYR_RECOMBINASE"/>
    <property type="match status" value="1"/>
</dbReference>
<dbReference type="CDD" id="cd01185">
    <property type="entry name" value="INTN1_C_like"/>
    <property type="match status" value="1"/>
</dbReference>